<sequence length="64" mass="7463">MLTLKNQIENTKSKTKILKIVSVITKETNNSEISTKKDEPLYKNGKTKFYQRLLPKNKIKILNL</sequence>
<name>A0A096BUC0_9BACT</name>
<evidence type="ECO:0000313" key="2">
    <source>
        <dbReference type="Proteomes" id="UP000029538"/>
    </source>
</evidence>
<dbReference type="Proteomes" id="UP000029538">
    <property type="component" value="Unassembled WGS sequence"/>
</dbReference>
<proteinExistence type="predicted"/>
<dbReference type="EMBL" id="JRNR01000146">
    <property type="protein sequence ID" value="KGF46297.1"/>
    <property type="molecule type" value="Genomic_DNA"/>
</dbReference>
<comment type="caution">
    <text evidence="1">The sequence shown here is derived from an EMBL/GenBank/DDBJ whole genome shotgun (WGS) entry which is preliminary data.</text>
</comment>
<evidence type="ECO:0000313" key="1">
    <source>
        <dbReference type="EMBL" id="KGF46297.1"/>
    </source>
</evidence>
<accession>A0A096BUC0</accession>
<reference evidence="1 2" key="1">
    <citation type="submission" date="2014-07" db="EMBL/GenBank/DDBJ databases">
        <authorList>
            <person name="McCorrison J."/>
            <person name="Sanka R."/>
            <person name="Torralba M."/>
            <person name="Gillis M."/>
            <person name="Haft D.H."/>
            <person name="Methe B."/>
            <person name="Sutton G."/>
            <person name="Nelson K.E."/>
        </authorList>
    </citation>
    <scope>NUCLEOTIDE SEQUENCE [LARGE SCALE GENOMIC DNA]</scope>
    <source>
        <strain evidence="1 2">DNF00882</strain>
    </source>
</reference>
<gene>
    <name evidence="1" type="ORF">HMPREF0654_11505</name>
</gene>
<protein>
    <submittedName>
        <fullName evidence="1">Uncharacterized protein</fullName>
    </submittedName>
</protein>
<organism evidence="1 2">
    <name type="scientific">Prevotella disiens DNF00882</name>
    <dbReference type="NCBI Taxonomy" id="1401075"/>
    <lineage>
        <taxon>Bacteria</taxon>
        <taxon>Pseudomonadati</taxon>
        <taxon>Bacteroidota</taxon>
        <taxon>Bacteroidia</taxon>
        <taxon>Bacteroidales</taxon>
        <taxon>Prevotellaceae</taxon>
        <taxon>Prevotella</taxon>
    </lineage>
</organism>
<dbReference type="AlphaFoldDB" id="A0A096BUC0"/>